<sequence>MKIGSWKIALWQQILFALVLGAIVGSILGPEAKSFGHLGVVFLNLIKMVTIPMILFTIIYGMTSVEGSSNLYRISYKAAIIFMTTSTLAVSVGLTVASLLKPGIGVSPNLLKQFHGSSQLPRVQDLSFVETLINLIPSNVFAAIADGNILQIIVFAFFFGVILQSKRDDCKQLVLVVHQIAITFFKIIQTIMKISPIGVFGYISAMVGVEGISVLVSLGKLVMTIMVGCLFHYCLLGVLLFLVGRLSPFVFYKKILGAQLIAFATSSSKATLVPLMEICETQLGVSRQKSRFILPLSAALNMDGGAIYQASCAVFFAQMMGVDFTVGQYITLFLMCTLASIGGAGIPGGVILFLGMVLHSVGLPIEGVLLIATIDRIADMMTTVINVTGCGCITVIIDRSEKTLNTKIYYSEKPVKIDKKQ</sequence>
<feature type="transmembrane region" description="Helical" evidence="7">
    <location>
        <begin position="221"/>
        <end position="243"/>
    </location>
</feature>
<evidence type="ECO:0000256" key="2">
    <source>
        <dbReference type="ARBA" id="ARBA00022448"/>
    </source>
</evidence>
<keyword evidence="7" id="KW-0769">Symport</keyword>
<dbReference type="InterPro" id="IPR036458">
    <property type="entry name" value="Na:dicarbo_symporter_sf"/>
</dbReference>
<evidence type="ECO:0000313" key="8">
    <source>
        <dbReference type="EMBL" id="CAG7592295.1"/>
    </source>
</evidence>
<accession>A0A8S4C0Z5</accession>
<evidence type="ECO:0000256" key="6">
    <source>
        <dbReference type="ARBA" id="ARBA00023136"/>
    </source>
</evidence>
<keyword evidence="2 7" id="KW-0813">Transport</keyword>
<name>A0A8S4C0Z5_9ACAR</name>
<feature type="transmembrane region" description="Helical" evidence="7">
    <location>
        <begin position="41"/>
        <end position="62"/>
    </location>
</feature>
<organism evidence="8 9">
    <name type="scientific">Hyalomma marginatum</name>
    <dbReference type="NCBI Taxonomy" id="34627"/>
    <lineage>
        <taxon>Eukaryota</taxon>
        <taxon>Metazoa</taxon>
        <taxon>Ecdysozoa</taxon>
        <taxon>Arthropoda</taxon>
        <taxon>Chelicerata</taxon>
        <taxon>Arachnida</taxon>
        <taxon>Acari</taxon>
        <taxon>Parasitiformes</taxon>
        <taxon>Ixodida</taxon>
        <taxon>Ixodoidea</taxon>
        <taxon>Ixodidae</taxon>
        <taxon>Hyalomminae</taxon>
        <taxon>Hyalomma</taxon>
    </lineage>
</organism>
<evidence type="ECO:0000313" key="9">
    <source>
        <dbReference type="Proteomes" id="UP000837675"/>
    </source>
</evidence>
<dbReference type="GO" id="GO:0015293">
    <property type="term" value="F:symporter activity"/>
    <property type="evidence" value="ECO:0007669"/>
    <property type="project" value="UniProtKB-UniRule"/>
</dbReference>
<evidence type="ECO:0000256" key="4">
    <source>
        <dbReference type="ARBA" id="ARBA00022692"/>
    </source>
</evidence>
<dbReference type="PRINTS" id="PR00173">
    <property type="entry name" value="EDTRNSPORT"/>
</dbReference>
<evidence type="ECO:0000256" key="7">
    <source>
        <dbReference type="RuleBase" id="RU361216"/>
    </source>
</evidence>
<dbReference type="Gene3D" id="1.10.3860.10">
    <property type="entry name" value="Sodium:dicarboxylate symporter"/>
    <property type="match status" value="1"/>
</dbReference>
<keyword evidence="4 7" id="KW-0812">Transmembrane</keyword>
<evidence type="ECO:0000256" key="3">
    <source>
        <dbReference type="ARBA" id="ARBA00022475"/>
    </source>
</evidence>
<dbReference type="PANTHER" id="PTHR42865:SF7">
    <property type="entry name" value="PROTON_GLUTAMATE-ASPARTATE SYMPORTER"/>
    <property type="match status" value="1"/>
</dbReference>
<dbReference type="PANTHER" id="PTHR42865">
    <property type="entry name" value="PROTON/GLUTAMATE-ASPARTATE SYMPORTER"/>
    <property type="match status" value="1"/>
</dbReference>
<comment type="caution">
    <text evidence="8">The sequence shown here is derived from an EMBL/GenBank/DDBJ whole genome shotgun (WGS) entry which is preliminary data.</text>
</comment>
<proteinExistence type="inferred from homology"/>
<evidence type="ECO:0000256" key="1">
    <source>
        <dbReference type="ARBA" id="ARBA00004651"/>
    </source>
</evidence>
<dbReference type="SUPFAM" id="SSF118215">
    <property type="entry name" value="Proton glutamate symport protein"/>
    <property type="match status" value="1"/>
</dbReference>
<keyword evidence="9" id="KW-1185">Reference proteome</keyword>
<dbReference type="Pfam" id="PF00375">
    <property type="entry name" value="SDF"/>
    <property type="match status" value="1"/>
</dbReference>
<dbReference type="GO" id="GO:0005886">
    <property type="term" value="C:plasma membrane"/>
    <property type="evidence" value="ECO:0007669"/>
    <property type="project" value="UniProtKB-SubCell"/>
</dbReference>
<feature type="transmembrane region" description="Helical" evidence="7">
    <location>
        <begin position="140"/>
        <end position="163"/>
    </location>
</feature>
<feature type="transmembrane region" description="Helical" evidence="7">
    <location>
        <begin position="74"/>
        <end position="100"/>
    </location>
</feature>
<dbReference type="AlphaFoldDB" id="A0A8S4C0Z5"/>
<dbReference type="Proteomes" id="UP000837675">
    <property type="component" value="Unassembled WGS sequence"/>
</dbReference>
<keyword evidence="3" id="KW-1003">Cell membrane</keyword>
<keyword evidence="6 7" id="KW-0472">Membrane</keyword>
<keyword evidence="5 7" id="KW-1133">Transmembrane helix</keyword>
<gene>
    <name evidence="8" type="ORF">MHYMCMPASI_00550</name>
</gene>
<evidence type="ECO:0000256" key="5">
    <source>
        <dbReference type="ARBA" id="ARBA00022989"/>
    </source>
</evidence>
<feature type="transmembrane region" description="Helical" evidence="7">
    <location>
        <begin position="194"/>
        <end position="215"/>
    </location>
</feature>
<dbReference type="InterPro" id="IPR001991">
    <property type="entry name" value="Na-dicarboxylate_symporter"/>
</dbReference>
<reference evidence="8" key="1">
    <citation type="submission" date="2021-06" db="EMBL/GenBank/DDBJ databases">
        <authorList>
            <person name="Nardi T."/>
            <person name="Nardi T."/>
        </authorList>
    </citation>
    <scope>NUCLEOTIDE SEQUENCE</scope>
</reference>
<comment type="subcellular location">
    <subcellularLocation>
        <location evidence="1">Cell membrane</location>
        <topology evidence="1">Multi-pass membrane protein</topology>
    </subcellularLocation>
    <subcellularLocation>
        <location evidence="7">Membrane</location>
        <topology evidence="7">Multi-pass membrane protein</topology>
    </subcellularLocation>
</comment>
<feature type="transmembrane region" description="Helical" evidence="7">
    <location>
        <begin position="329"/>
        <end position="357"/>
    </location>
</feature>
<comment type="similarity">
    <text evidence="7">Belongs to the dicarboxylate/amino acid:cation symporter (DAACS) (TC 2.A.23) family.</text>
</comment>
<protein>
    <recommendedName>
        <fullName evidence="7">Amino acid transporter</fullName>
    </recommendedName>
</protein>
<dbReference type="EMBL" id="CAJVAF010000248">
    <property type="protein sequence ID" value="CAG7592295.1"/>
    <property type="molecule type" value="Genomic_DNA"/>
</dbReference>